<accession>D9QS22</accession>
<dbReference type="GO" id="GO:0009253">
    <property type="term" value="P:peptidoglycan catabolic process"/>
    <property type="evidence" value="ECO:0007669"/>
    <property type="project" value="InterPro"/>
</dbReference>
<evidence type="ECO:0000313" key="4">
    <source>
        <dbReference type="Proteomes" id="UP000001661"/>
    </source>
</evidence>
<dbReference type="PANTHER" id="PTHR30404">
    <property type="entry name" value="N-ACETYLMURAMOYL-L-ALANINE AMIDASE"/>
    <property type="match status" value="1"/>
</dbReference>
<dbReference type="InterPro" id="IPR050695">
    <property type="entry name" value="N-acetylmuramoyl_amidase_3"/>
</dbReference>
<dbReference type="GO" id="GO:0030288">
    <property type="term" value="C:outer membrane-bounded periplasmic space"/>
    <property type="evidence" value="ECO:0007669"/>
    <property type="project" value="TreeGrafter"/>
</dbReference>
<gene>
    <name evidence="3" type="ordered locus">Acear_1808</name>
</gene>
<dbReference type="EMBL" id="CP002105">
    <property type="protein sequence ID" value="ADL13313.1"/>
    <property type="molecule type" value="Genomic_DNA"/>
</dbReference>
<dbReference type="InterPro" id="IPR036582">
    <property type="entry name" value="Mao_N_sf"/>
</dbReference>
<dbReference type="Pfam" id="PF07833">
    <property type="entry name" value="Cu_amine_oxidN1"/>
    <property type="match status" value="1"/>
</dbReference>
<evidence type="ECO:0000256" key="1">
    <source>
        <dbReference type="ARBA" id="ARBA00022801"/>
    </source>
</evidence>
<dbReference type="EC" id="3.5.1.28" evidence="3"/>
<dbReference type="InterPro" id="IPR012854">
    <property type="entry name" value="Cu_amine_oxidase-like_N"/>
</dbReference>
<dbReference type="KEGG" id="aar:Acear_1808"/>
<dbReference type="Pfam" id="PF01520">
    <property type="entry name" value="Amidase_3"/>
    <property type="match status" value="1"/>
</dbReference>
<dbReference type="STRING" id="574087.Acear_1808"/>
<dbReference type="Pfam" id="PF11741">
    <property type="entry name" value="AMIN"/>
    <property type="match status" value="3"/>
</dbReference>
<protein>
    <submittedName>
        <fullName evidence="3">N-acetylmuramoyl-L-alanine amidase</fullName>
        <ecNumber evidence="3">3.5.1.28</ecNumber>
    </submittedName>
</protein>
<name>D9QS22_ACEAZ</name>
<dbReference type="GO" id="GO:0008745">
    <property type="term" value="F:N-acetylmuramoyl-L-alanine amidase activity"/>
    <property type="evidence" value="ECO:0007669"/>
    <property type="project" value="UniProtKB-EC"/>
</dbReference>
<proteinExistence type="predicted"/>
<keyword evidence="1 3" id="KW-0378">Hydrolase</keyword>
<dbReference type="SMART" id="SM00646">
    <property type="entry name" value="Ami_3"/>
    <property type="match status" value="1"/>
</dbReference>
<sequence length="779" mass="88346">MLIHKRIIMLVILLTLVCYISPVLASSTVSKVFINDRLVRSDLKVKQMGDTLLIPVEILTEGFNLEVDWKNLIKTVNIKYDDKVIKLRAGESKVQVGDRIKELSSDIRLEKDRVLIPVDFISKILGYKVDWTDNTLQFSKPSGTVKDITYENQKFGEAIKIEITEQLDYEIKQLTAPDRLLIDIYDSKLAEDIDDIAVNNGSIFQIRSGQFNPGVTRVVLDLYQPLDYRTEVINKNGDCQLILKMNSKITGFKYDNNKGLFSISATDELNNYKTEFDKDNKKMIVKFPNMILDVVKDKFVIDNELVKNVNLTQLEKEGIPVIKVIFKMKKWFELDIEQDSENNNLLLLRPERRVELIDVNYDSQAGEVRIKTEYPVTPQVVPLEKGDRLVADFPNAVFRDLSQNITIEDEFIEEIRIAQFNKELVRTVIDLEKLVDYELESRVDKETDDYVTVVKLDSPKNLKSQAEKDIAEQETEEKSKQLRAVDITQQNQKTSMQVKLNTDSNYEIRKFNYPDRLVIDIPGAAAALKPTEITEAKGVIKDVRVSQFSRNPMIARVVFELSHAVDYQVVSEEETNEINLQIQATNSNNLNLVGKTIVIDAGHGGADPGAIGAGGTMEKDVNLDVAKKLASLLKEAGAKIRMTRKEDKYVTLWDRANEANELNCDIFVSIHANAHQKKKASGSETYVYPGSYGDNLVLAKKVQGSLHEKLGTPDRGVRFDKFYVLENTTMPSILVEIGFLTNSHEERLLASSSFKQKAAEGMYKGIVDFFSRTGKEEGN</sequence>
<dbReference type="Gene3D" id="2.60.40.3500">
    <property type="match status" value="3"/>
</dbReference>
<organism evidence="3 4">
    <name type="scientific">Acetohalobium arabaticum (strain ATCC 49924 / DSM 5501 / Z-7288)</name>
    <dbReference type="NCBI Taxonomy" id="574087"/>
    <lineage>
        <taxon>Bacteria</taxon>
        <taxon>Bacillati</taxon>
        <taxon>Bacillota</taxon>
        <taxon>Clostridia</taxon>
        <taxon>Halanaerobiales</taxon>
        <taxon>Halobacteroidaceae</taxon>
        <taxon>Acetohalobium</taxon>
    </lineage>
</organism>
<dbReference type="InterPro" id="IPR021731">
    <property type="entry name" value="AMIN_dom"/>
</dbReference>
<feature type="domain" description="MurNAc-LAA" evidence="2">
    <location>
        <begin position="656"/>
        <end position="767"/>
    </location>
</feature>
<dbReference type="Gene3D" id="3.40.630.40">
    <property type="entry name" value="Zn-dependent exopeptidases"/>
    <property type="match status" value="1"/>
</dbReference>
<dbReference type="Gene3D" id="3.30.457.10">
    <property type="entry name" value="Copper amine oxidase-like, N-terminal domain"/>
    <property type="match status" value="1"/>
</dbReference>
<evidence type="ECO:0000313" key="3">
    <source>
        <dbReference type="EMBL" id="ADL13313.1"/>
    </source>
</evidence>
<dbReference type="Proteomes" id="UP000001661">
    <property type="component" value="Chromosome"/>
</dbReference>
<dbReference type="SUPFAM" id="SSF53187">
    <property type="entry name" value="Zn-dependent exopeptidases"/>
    <property type="match status" value="1"/>
</dbReference>
<dbReference type="InterPro" id="IPR002508">
    <property type="entry name" value="MurNAc-LAA_cat"/>
</dbReference>
<dbReference type="SUPFAM" id="SSF55383">
    <property type="entry name" value="Copper amine oxidase, domain N"/>
    <property type="match status" value="1"/>
</dbReference>
<dbReference type="RefSeq" id="WP_013278758.1">
    <property type="nucleotide sequence ID" value="NC_014378.1"/>
</dbReference>
<dbReference type="eggNOG" id="COG0860">
    <property type="taxonomic scope" value="Bacteria"/>
</dbReference>
<dbReference type="CDD" id="cd02696">
    <property type="entry name" value="MurNAc-LAA"/>
    <property type="match status" value="1"/>
</dbReference>
<evidence type="ECO:0000259" key="2">
    <source>
        <dbReference type="SMART" id="SM00646"/>
    </source>
</evidence>
<reference evidence="3 4" key="1">
    <citation type="journal article" date="2010" name="Stand. Genomic Sci.">
        <title>Complete genome sequence of Acetohalobium arabaticum type strain (Z-7288).</title>
        <authorList>
            <person name="Sikorski J."/>
            <person name="Lapidus A."/>
            <person name="Chertkov O."/>
            <person name="Lucas S."/>
            <person name="Copeland A."/>
            <person name="Glavina Del Rio T."/>
            <person name="Nolan M."/>
            <person name="Tice H."/>
            <person name="Cheng J.F."/>
            <person name="Han C."/>
            <person name="Brambilla E."/>
            <person name="Pitluck S."/>
            <person name="Liolios K."/>
            <person name="Ivanova N."/>
            <person name="Mavromatis K."/>
            <person name="Mikhailova N."/>
            <person name="Pati A."/>
            <person name="Bruce D."/>
            <person name="Detter C."/>
            <person name="Tapia R."/>
            <person name="Goodwin L."/>
            <person name="Chen A."/>
            <person name="Palaniappan K."/>
            <person name="Land M."/>
            <person name="Hauser L."/>
            <person name="Chang Y.J."/>
            <person name="Jeffries C.D."/>
            <person name="Rohde M."/>
            <person name="Goker M."/>
            <person name="Spring S."/>
            <person name="Woyke T."/>
            <person name="Bristow J."/>
            <person name="Eisen J.A."/>
            <person name="Markowitz V."/>
            <person name="Hugenholtz P."/>
            <person name="Kyrpides N.C."/>
            <person name="Klenk H.P."/>
        </authorList>
    </citation>
    <scope>NUCLEOTIDE SEQUENCE [LARGE SCALE GENOMIC DNA]</scope>
    <source>
        <strain evidence="4">ATCC 49924 / DSM 5501 / Z-7288</strain>
    </source>
</reference>
<dbReference type="PANTHER" id="PTHR30404:SF0">
    <property type="entry name" value="N-ACETYLMURAMOYL-L-ALANINE AMIDASE AMIC"/>
    <property type="match status" value="1"/>
</dbReference>
<dbReference type="HOGENOM" id="CLU_014322_10_0_9"/>
<dbReference type="AlphaFoldDB" id="D9QS22"/>
<dbReference type="OrthoDB" id="43070at2"/>
<keyword evidence="4" id="KW-1185">Reference proteome</keyword>